<organism evidence="2 3">
    <name type="scientific">Pseudomonas putida</name>
    <name type="common">Arthrobacter siderocapsulatus</name>
    <dbReference type="NCBI Taxonomy" id="303"/>
    <lineage>
        <taxon>Bacteria</taxon>
        <taxon>Pseudomonadati</taxon>
        <taxon>Pseudomonadota</taxon>
        <taxon>Gammaproteobacteria</taxon>
        <taxon>Pseudomonadales</taxon>
        <taxon>Pseudomonadaceae</taxon>
        <taxon>Pseudomonas</taxon>
    </lineage>
</organism>
<evidence type="ECO:0000313" key="3">
    <source>
        <dbReference type="Proteomes" id="UP000637061"/>
    </source>
</evidence>
<name>A0A8I1JKW3_PSEPU</name>
<accession>A0A8I1JKW3</accession>
<proteinExistence type="predicted"/>
<protein>
    <submittedName>
        <fullName evidence="2">YjfI family protein</fullName>
    </submittedName>
</protein>
<feature type="region of interest" description="Disordered" evidence="1">
    <location>
        <begin position="1"/>
        <end position="20"/>
    </location>
</feature>
<evidence type="ECO:0000256" key="1">
    <source>
        <dbReference type="SAM" id="MobiDB-lite"/>
    </source>
</evidence>
<gene>
    <name evidence="2" type="ORF">JEU22_14685</name>
</gene>
<sequence>MATKGEPRDPVSSEKKNSTHYMRDLRARLKEQGLVPREVWVLPENTMTLKTVEKRLREPLTAHAEEMNLETLMSLTNTWNTKALFDALQATSLVTEGGAEVKLAGTIEPSIHVTMKSHGDLPIFVAVSGEQILVEATLFPVSAITDVAEFNEMALRSRSMFPLSALSIEKDGNGIDQYVMYGALSAGSKLESIVTEIETLAENILNAAQAFESFYKQ</sequence>
<dbReference type="InterPro" id="IPR019231">
    <property type="entry name" value="DUF2170"/>
</dbReference>
<dbReference type="AlphaFoldDB" id="A0A8I1JKW3"/>
<comment type="caution">
    <text evidence="2">The sequence shown here is derived from an EMBL/GenBank/DDBJ whole genome shotgun (WGS) entry which is preliminary data.</text>
</comment>
<dbReference type="EMBL" id="JAEHTE010000015">
    <property type="protein sequence ID" value="MBI6885159.1"/>
    <property type="molecule type" value="Genomic_DNA"/>
</dbReference>
<evidence type="ECO:0000313" key="2">
    <source>
        <dbReference type="EMBL" id="MBI6885159.1"/>
    </source>
</evidence>
<reference evidence="2" key="1">
    <citation type="submission" date="2020-12" db="EMBL/GenBank/DDBJ databases">
        <title>Enhanced detection system for hospital associated transmission using whole genome sequencing surveillance.</title>
        <authorList>
            <person name="Harrison L.H."/>
            <person name="Van Tyne D."/>
            <person name="Marsh J.W."/>
            <person name="Griffith M.P."/>
            <person name="Snyder D.J."/>
            <person name="Cooper V.S."/>
            <person name="Mustapha M."/>
        </authorList>
    </citation>
    <scope>NUCLEOTIDE SEQUENCE</scope>
    <source>
        <strain evidence="2">PSB00042</strain>
    </source>
</reference>
<dbReference type="Proteomes" id="UP000637061">
    <property type="component" value="Unassembled WGS sequence"/>
</dbReference>
<dbReference type="Pfam" id="PF09938">
    <property type="entry name" value="DUF2170"/>
    <property type="match status" value="1"/>
</dbReference>